<dbReference type="AlphaFoldDB" id="A0A9Y1BRA8"/>
<dbReference type="GO" id="GO:0022857">
    <property type="term" value="F:transmembrane transporter activity"/>
    <property type="evidence" value="ECO:0007669"/>
    <property type="project" value="TreeGrafter"/>
</dbReference>
<organism evidence="4">
    <name type="scientific">Candidatus Heimdallarchaeum endolithica</name>
    <dbReference type="NCBI Taxonomy" id="2876572"/>
    <lineage>
        <taxon>Archaea</taxon>
        <taxon>Promethearchaeati</taxon>
        <taxon>Candidatus Heimdallarchaeota</taxon>
        <taxon>Candidatus Heimdallarchaeia (ex Rinke et al. 2021) (nom. nud.)</taxon>
        <taxon>Candidatus Heimdallarchaeales</taxon>
        <taxon>Candidatus Heimdallarchaeaceae</taxon>
        <taxon>Candidatus Heimdallarchaeum</taxon>
    </lineage>
</organism>
<evidence type="ECO:0000259" key="3">
    <source>
        <dbReference type="PROSITE" id="PS50893"/>
    </source>
</evidence>
<dbReference type="SMART" id="SM00382">
    <property type="entry name" value="AAA"/>
    <property type="match status" value="2"/>
</dbReference>
<dbReference type="GO" id="GO:0016887">
    <property type="term" value="F:ATP hydrolysis activity"/>
    <property type="evidence" value="ECO:0007669"/>
    <property type="project" value="InterPro"/>
</dbReference>
<name>A0A9Y1BRA8_9ARCH</name>
<dbReference type="PROSITE" id="PS00211">
    <property type="entry name" value="ABC_TRANSPORTER_1"/>
    <property type="match status" value="2"/>
</dbReference>
<dbReference type="InterPro" id="IPR003439">
    <property type="entry name" value="ABC_transporter-like_ATP-bd"/>
</dbReference>
<dbReference type="InterPro" id="IPR017871">
    <property type="entry name" value="ABC_transporter-like_CS"/>
</dbReference>
<evidence type="ECO:0000313" key="4">
    <source>
        <dbReference type="EMBL" id="UJG43801.1"/>
    </source>
</evidence>
<dbReference type="GO" id="GO:0005524">
    <property type="term" value="F:ATP binding"/>
    <property type="evidence" value="ECO:0007669"/>
    <property type="project" value="UniProtKB-KW"/>
</dbReference>
<dbReference type="SUPFAM" id="SSF52540">
    <property type="entry name" value="P-loop containing nucleoside triphosphate hydrolases"/>
    <property type="match status" value="2"/>
</dbReference>
<dbReference type="PANTHER" id="PTHR24220">
    <property type="entry name" value="IMPORT ATP-BINDING PROTEIN"/>
    <property type="match status" value="1"/>
</dbReference>
<dbReference type="EMBL" id="CP084167">
    <property type="protein sequence ID" value="UJG43801.1"/>
    <property type="molecule type" value="Genomic_DNA"/>
</dbReference>
<reference evidence="4" key="1">
    <citation type="journal article" date="2022" name="Nat. Microbiol.">
        <title>Unique mobile elements and scalable gene flow at the prokaryote-eukaryote boundary revealed by circularized Asgard archaea genomes.</title>
        <authorList>
            <person name="Wu F."/>
            <person name="Speth D.R."/>
            <person name="Philosof A."/>
            <person name="Cremiere A."/>
            <person name="Narayanan A."/>
            <person name="Barco R.A."/>
            <person name="Connon S.A."/>
            <person name="Amend J.P."/>
            <person name="Antoshechkin I.A."/>
            <person name="Orphan V.J."/>
        </authorList>
    </citation>
    <scope>NUCLEOTIDE SEQUENCE</scope>
    <source>
        <strain evidence="4">PR6</strain>
    </source>
</reference>
<feature type="domain" description="ABC transporter" evidence="3">
    <location>
        <begin position="2"/>
        <end position="245"/>
    </location>
</feature>
<accession>A0A9Y1BRA8</accession>
<dbReference type="Pfam" id="PF00005">
    <property type="entry name" value="ABC_tran"/>
    <property type="match status" value="2"/>
</dbReference>
<dbReference type="Proteomes" id="UP001200513">
    <property type="component" value="Chromosome"/>
</dbReference>
<dbReference type="PANTHER" id="PTHR24220:SF614">
    <property type="entry name" value="ABC TRANSPORTER ATP-BINDING PROTEIN SSO1893-RELATED"/>
    <property type="match status" value="1"/>
</dbReference>
<gene>
    <name evidence="4" type="ORF">K9W46_01125</name>
</gene>
<proteinExistence type="predicted"/>
<dbReference type="GO" id="GO:0005886">
    <property type="term" value="C:plasma membrane"/>
    <property type="evidence" value="ECO:0007669"/>
    <property type="project" value="TreeGrafter"/>
</dbReference>
<keyword evidence="1" id="KW-0547">Nucleotide-binding</keyword>
<evidence type="ECO:0000256" key="1">
    <source>
        <dbReference type="ARBA" id="ARBA00022741"/>
    </source>
</evidence>
<feature type="domain" description="ABC transporter" evidence="3">
    <location>
        <begin position="336"/>
        <end position="574"/>
    </location>
</feature>
<dbReference type="InterPro" id="IPR003593">
    <property type="entry name" value="AAA+_ATPase"/>
</dbReference>
<sequence length="577" mass="65576">MIQCIDLFKIYFDPHSDYKVAALRGLDLFVEKGDLVSIVGPSGAGKTTLIKILSGLEDITGGSVIIDEHHLEKMSQKQLREFRFRYIGLINQNISDNLFSNLSVEKNLIIHKKLFYIPREQARKEIREILKLLNLYHVRNNLVSRISGGEAMRLSLGAALAKNPKFLLLDEPTGQLDTKHTKEVINTIKDINENTGKTIVVVTHDIRFRNIFKHSFIIRDGRLVGVSQDMEKDKLEFMTSSSTNNRAYLDKNNLLRIPDQIKMKTKLYDVVEFDAHPAGSLGLFWNPDIVNREEIYKILNKPVDEAIKESREISYEEIEGIISRKFNFTESGESILQLKGVSKGYHSPAGYNQVIKNINLEIEKGDLVMITGPSGVGKTTLFNCITGLVKADEGEIIINNVSLHDKDEYETSMFRLKNIAYITQHNNLFEPVTVKDNLLVPYLFSKLKYDEEYSLNMVEECQIKHKLEAYPDELSAGEKQRASLSLALTRKTPILIGDEPTANLDSDLARAIIDVLMDVAEKLKTTVIICSHDLSLLRPGMRHIVLEKGGIQSDKRITKKDLKEIIEYFLQVKINDK</sequence>
<keyword evidence="2 4" id="KW-0067">ATP-binding</keyword>
<dbReference type="InterPro" id="IPR015854">
    <property type="entry name" value="ABC_transpr_LolD-like"/>
</dbReference>
<dbReference type="Gene3D" id="3.40.50.300">
    <property type="entry name" value="P-loop containing nucleotide triphosphate hydrolases"/>
    <property type="match status" value="2"/>
</dbReference>
<protein>
    <submittedName>
        <fullName evidence="4">ATP-binding cassette domain-containing protein</fullName>
    </submittedName>
</protein>
<evidence type="ECO:0000256" key="2">
    <source>
        <dbReference type="ARBA" id="ARBA00022840"/>
    </source>
</evidence>
<dbReference type="InterPro" id="IPR027417">
    <property type="entry name" value="P-loop_NTPase"/>
</dbReference>
<dbReference type="PROSITE" id="PS50893">
    <property type="entry name" value="ABC_TRANSPORTER_2"/>
    <property type="match status" value="2"/>
</dbReference>